<dbReference type="EMBL" id="JAOCQF010000001">
    <property type="protein sequence ID" value="MCT8329130.1"/>
    <property type="molecule type" value="Genomic_DNA"/>
</dbReference>
<evidence type="ECO:0000313" key="3">
    <source>
        <dbReference type="Proteomes" id="UP001205601"/>
    </source>
</evidence>
<keyword evidence="1" id="KW-1133">Transmembrane helix</keyword>
<proteinExistence type="predicted"/>
<reference evidence="3" key="1">
    <citation type="submission" date="2023-07" db="EMBL/GenBank/DDBJ databases">
        <title>Defluviimonas sediminis sp. nov., isolated from mangrove sediment.</title>
        <authorList>
            <person name="Liu L."/>
            <person name="Li J."/>
            <person name="Huang Y."/>
            <person name="Pan J."/>
            <person name="Li M."/>
        </authorList>
    </citation>
    <scope>NUCLEOTIDE SEQUENCE [LARGE SCALE GENOMIC DNA]</scope>
    <source>
        <strain evidence="3">FT324</strain>
    </source>
</reference>
<keyword evidence="3" id="KW-1185">Reference proteome</keyword>
<sequence>MIVIAGFLLGAALGWVRAGRRGGNSFDKWQYAIVHAIIFALIGLFVTLIIGRMG</sequence>
<comment type="caution">
    <text evidence="2">The sequence shown here is derived from an EMBL/GenBank/DDBJ whole genome shotgun (WGS) entry which is preliminary data.</text>
</comment>
<dbReference type="Proteomes" id="UP001205601">
    <property type="component" value="Unassembled WGS sequence"/>
</dbReference>
<evidence type="ECO:0000256" key="1">
    <source>
        <dbReference type="SAM" id="Phobius"/>
    </source>
</evidence>
<name>A0ABT2NK70_9RHOB</name>
<dbReference type="RefSeq" id="WP_261494550.1">
    <property type="nucleotide sequence ID" value="NZ_JAOCQF010000001.1"/>
</dbReference>
<keyword evidence="1" id="KW-0472">Membrane</keyword>
<protein>
    <recommendedName>
        <fullName evidence="4">Acyltransferase</fullName>
    </recommendedName>
</protein>
<keyword evidence="1" id="KW-0812">Transmembrane</keyword>
<gene>
    <name evidence="2" type="ORF">N5I32_06365</name>
</gene>
<accession>A0ABT2NK70</accession>
<organism evidence="2 3">
    <name type="scientific">Albidovulum sediminis</name>
    <dbReference type="NCBI Taxonomy" id="3066345"/>
    <lineage>
        <taxon>Bacteria</taxon>
        <taxon>Pseudomonadati</taxon>
        <taxon>Pseudomonadota</taxon>
        <taxon>Alphaproteobacteria</taxon>
        <taxon>Rhodobacterales</taxon>
        <taxon>Paracoccaceae</taxon>
        <taxon>Albidovulum</taxon>
    </lineage>
</organism>
<evidence type="ECO:0008006" key="4">
    <source>
        <dbReference type="Google" id="ProtNLM"/>
    </source>
</evidence>
<evidence type="ECO:0000313" key="2">
    <source>
        <dbReference type="EMBL" id="MCT8329130.1"/>
    </source>
</evidence>
<feature type="transmembrane region" description="Helical" evidence="1">
    <location>
        <begin position="28"/>
        <end position="50"/>
    </location>
</feature>